<organism evidence="1 2">
    <name type="scientific">Lysinibacillus fusiformis</name>
    <dbReference type="NCBI Taxonomy" id="28031"/>
    <lineage>
        <taxon>Bacteria</taxon>
        <taxon>Bacillati</taxon>
        <taxon>Bacillota</taxon>
        <taxon>Bacilli</taxon>
        <taxon>Bacillales</taxon>
        <taxon>Bacillaceae</taxon>
        <taxon>Lysinibacillus</taxon>
    </lineage>
</organism>
<accession>A0A1H9SYA7</accession>
<protein>
    <submittedName>
        <fullName evidence="1">Uncharacterized protein</fullName>
    </submittedName>
</protein>
<name>A0A1H9SYA7_9BACI</name>
<dbReference type="AlphaFoldDB" id="A0A1H9SYA7"/>
<dbReference type="EMBL" id="FOEL01000039">
    <property type="protein sequence ID" value="SER89866.1"/>
    <property type="molecule type" value="Genomic_DNA"/>
</dbReference>
<gene>
    <name evidence="1" type="ORF">SAMN02787113_04853</name>
</gene>
<dbReference type="RefSeq" id="WP_031417579.1">
    <property type="nucleotide sequence ID" value="NZ_FMVP01000040.1"/>
</dbReference>
<comment type="caution">
    <text evidence="1">The sequence shown here is derived from an EMBL/GenBank/DDBJ whole genome shotgun (WGS) entry which is preliminary data.</text>
</comment>
<evidence type="ECO:0000313" key="1">
    <source>
        <dbReference type="EMBL" id="SER89866.1"/>
    </source>
</evidence>
<dbReference type="Proteomes" id="UP000199410">
    <property type="component" value="Unassembled WGS sequence"/>
</dbReference>
<proteinExistence type="predicted"/>
<reference evidence="1 2" key="1">
    <citation type="submission" date="2016-10" db="EMBL/GenBank/DDBJ databases">
        <authorList>
            <person name="Varghese N."/>
            <person name="Submissions S."/>
        </authorList>
    </citation>
    <scope>NUCLEOTIDE SEQUENCE [LARGE SCALE GENOMIC DNA]</scope>
    <source>
        <strain evidence="1 2">TC-13</strain>
    </source>
</reference>
<evidence type="ECO:0000313" key="2">
    <source>
        <dbReference type="Proteomes" id="UP000199410"/>
    </source>
</evidence>
<sequence length="67" mass="7805">MSQAEKRRQSKAKPEGFADMEALVKQIFEAQGQSYFDWLHQQHQARIIEFNLENKGIIASLAKEREV</sequence>